<dbReference type="Pfam" id="PF00646">
    <property type="entry name" value="F-box"/>
    <property type="match status" value="1"/>
</dbReference>
<dbReference type="Pfam" id="PF25210">
    <property type="entry name" value="Kelch_FKB95"/>
    <property type="match status" value="1"/>
</dbReference>
<dbReference type="PANTHER" id="PTHR24414">
    <property type="entry name" value="F-BOX/KELCH-REPEAT PROTEIN SKIP4"/>
    <property type="match status" value="1"/>
</dbReference>
<dbReference type="SUPFAM" id="SSF81383">
    <property type="entry name" value="F-box domain"/>
    <property type="match status" value="1"/>
</dbReference>
<dbReference type="InterPro" id="IPR057499">
    <property type="entry name" value="Kelch_FKB95"/>
</dbReference>
<proteinExistence type="predicted"/>
<protein>
    <submittedName>
        <fullName evidence="2">F-box/kelch-repeat protein</fullName>
    </submittedName>
</protein>
<comment type="caution">
    <text evidence="2">The sequence shown here is derived from an EMBL/GenBank/DDBJ whole genome shotgun (WGS) entry which is preliminary data.</text>
</comment>
<dbReference type="SUPFAM" id="SSF117281">
    <property type="entry name" value="Kelch motif"/>
    <property type="match status" value="1"/>
</dbReference>
<dbReference type="AlphaFoldDB" id="A0ABD0Z742"/>
<name>A0ABD0Z742_CARAN</name>
<dbReference type="Proteomes" id="UP001558713">
    <property type="component" value="Unassembled WGS sequence"/>
</dbReference>
<dbReference type="InterPro" id="IPR050354">
    <property type="entry name" value="F-box/kelch-repeat_ARATH"/>
</dbReference>
<gene>
    <name evidence="2" type="ORF">V5N11_032796</name>
</gene>
<evidence type="ECO:0000313" key="3">
    <source>
        <dbReference type="Proteomes" id="UP001558713"/>
    </source>
</evidence>
<evidence type="ECO:0000259" key="1">
    <source>
        <dbReference type="PROSITE" id="PS50181"/>
    </source>
</evidence>
<dbReference type="InterPro" id="IPR015915">
    <property type="entry name" value="Kelch-typ_b-propeller"/>
</dbReference>
<dbReference type="PANTHER" id="PTHR24414:SF184">
    <property type="entry name" value="GALACTOSE OXIDASE_KELCH REPEAT SUPERFAMILY PROTEIN"/>
    <property type="match status" value="1"/>
</dbReference>
<feature type="domain" description="F-box" evidence="1">
    <location>
        <begin position="16"/>
        <end position="62"/>
    </location>
</feature>
<dbReference type="InterPro" id="IPR036047">
    <property type="entry name" value="F-box-like_dom_sf"/>
</dbReference>
<keyword evidence="3" id="KW-1185">Reference proteome</keyword>
<accession>A0ABD0Z742</accession>
<dbReference type="InterPro" id="IPR001810">
    <property type="entry name" value="F-box_dom"/>
</dbReference>
<sequence length="174" mass="19654">MKKKKMTTTTMKMPESFPITSLPDELMLSCLARVSRLYYPSLSLVCKSFKSLLASPELYKTRSLLQRTESCLYVCLHFPPDPYPHWFTLRHKPNQTLTSKNMKQSSGNVLVPIPSLRSPLEKYSCLVALGSNIYSIAEPIKLKASSSVSILDCGSHKWRKAPSLMVKRLRPCAS</sequence>
<evidence type="ECO:0000313" key="2">
    <source>
        <dbReference type="EMBL" id="KAL1190513.1"/>
    </source>
</evidence>
<dbReference type="CDD" id="cd22152">
    <property type="entry name" value="F-box_AtAFR-like"/>
    <property type="match status" value="1"/>
</dbReference>
<dbReference type="SMART" id="SM00256">
    <property type="entry name" value="FBOX"/>
    <property type="match status" value="1"/>
</dbReference>
<dbReference type="EMBL" id="JBANAX010000874">
    <property type="protein sequence ID" value="KAL1190513.1"/>
    <property type="molecule type" value="Genomic_DNA"/>
</dbReference>
<reference evidence="2 3" key="1">
    <citation type="submission" date="2024-04" db="EMBL/GenBank/DDBJ databases">
        <title>Genome assembly C_amara_ONT_v2.</title>
        <authorList>
            <person name="Yant L."/>
            <person name="Moore C."/>
            <person name="Slenker M."/>
        </authorList>
    </citation>
    <scope>NUCLEOTIDE SEQUENCE [LARGE SCALE GENOMIC DNA]</scope>
    <source>
        <tissue evidence="2">Leaf</tissue>
    </source>
</reference>
<dbReference type="Gene3D" id="1.20.1280.50">
    <property type="match status" value="1"/>
</dbReference>
<organism evidence="2 3">
    <name type="scientific">Cardamine amara subsp. amara</name>
    <dbReference type="NCBI Taxonomy" id="228776"/>
    <lineage>
        <taxon>Eukaryota</taxon>
        <taxon>Viridiplantae</taxon>
        <taxon>Streptophyta</taxon>
        <taxon>Embryophyta</taxon>
        <taxon>Tracheophyta</taxon>
        <taxon>Spermatophyta</taxon>
        <taxon>Magnoliopsida</taxon>
        <taxon>eudicotyledons</taxon>
        <taxon>Gunneridae</taxon>
        <taxon>Pentapetalae</taxon>
        <taxon>rosids</taxon>
        <taxon>malvids</taxon>
        <taxon>Brassicales</taxon>
        <taxon>Brassicaceae</taxon>
        <taxon>Cardamineae</taxon>
        <taxon>Cardamine</taxon>
    </lineage>
</organism>
<dbReference type="PROSITE" id="PS50181">
    <property type="entry name" value="FBOX"/>
    <property type="match status" value="1"/>
</dbReference>